<dbReference type="InterPro" id="IPR011098">
    <property type="entry name" value="G5_dom"/>
</dbReference>
<accession>A0A559KHS0</accession>
<evidence type="ECO:0000313" key="5">
    <source>
        <dbReference type="EMBL" id="TVY11666.1"/>
    </source>
</evidence>
<feature type="transmembrane region" description="Helical" evidence="2">
    <location>
        <begin position="14"/>
        <end position="35"/>
    </location>
</feature>
<sequence>MKDSGQVVRKTLEVIQWILALTMIVAVVVSGRLLVKTKLPVPANRYDVFLDDANLGTVSDPEVVMKWKAMRYEEISRQNDGLRVTSNLERLRFEPSHNPFHGMFDNDAVFAALSDRIMIAVLAAEVRVNGEAVGLVKDAATAEALLAKIQAPFIAKEKSSASEASFSTGFVQNVQIVETAVAPGKIEAPDAVLERIHTGNVQPVEYEVQKGDCISLIAQQFKISPDAIYTNNPGIKNDIIHIGDVLNLTVLQPLLTVKIVETRTEQQKIPSSIVYEKDDELRAGVLQIKSQGKPGKKEVTIQTISVGGQTTEKSELSETILESPEQTVVRQGTKVVAGIGSGSFISPVLRAKITSEFGARWGTTHNNGTDLVSEQRAILASDHGKVTFAGVKSGYGNCIIIDHQNGFETLYGHLSKIEVSQGEAVRKGDRIGVMGSTGNATGVHLHFEIIQNGHQQNPMKYLQL</sequence>
<feature type="domain" description="G5" evidence="3">
    <location>
        <begin position="255"/>
        <end position="335"/>
    </location>
</feature>
<evidence type="ECO:0000259" key="4">
    <source>
        <dbReference type="PROSITE" id="PS51782"/>
    </source>
</evidence>
<dbReference type="GO" id="GO:0004222">
    <property type="term" value="F:metalloendopeptidase activity"/>
    <property type="evidence" value="ECO:0007669"/>
    <property type="project" value="TreeGrafter"/>
</dbReference>
<name>A0A559KHS0_9BACL</name>
<dbReference type="SMART" id="SM00257">
    <property type="entry name" value="LysM"/>
    <property type="match status" value="1"/>
</dbReference>
<dbReference type="SMART" id="SM01208">
    <property type="entry name" value="G5"/>
    <property type="match status" value="1"/>
</dbReference>
<dbReference type="Gene3D" id="2.20.230.10">
    <property type="entry name" value="Resuscitation-promoting factor rpfb"/>
    <property type="match status" value="1"/>
</dbReference>
<dbReference type="EMBL" id="VNJI01000002">
    <property type="protein sequence ID" value="TVY11666.1"/>
    <property type="molecule type" value="Genomic_DNA"/>
</dbReference>
<dbReference type="InterPro" id="IPR011055">
    <property type="entry name" value="Dup_hybrid_motif"/>
</dbReference>
<dbReference type="PANTHER" id="PTHR21666:SF270">
    <property type="entry name" value="MUREIN HYDROLASE ACTIVATOR ENVC"/>
    <property type="match status" value="1"/>
</dbReference>
<keyword evidence="1" id="KW-0732">Signal</keyword>
<dbReference type="InterPro" id="IPR018392">
    <property type="entry name" value="LysM"/>
</dbReference>
<keyword evidence="6" id="KW-1185">Reference proteome</keyword>
<protein>
    <submittedName>
        <fullName evidence="5">M23 family metallopeptidase</fullName>
    </submittedName>
</protein>
<dbReference type="Gene3D" id="2.70.70.10">
    <property type="entry name" value="Glucose Permease (Domain IIA)"/>
    <property type="match status" value="1"/>
</dbReference>
<keyword evidence="2" id="KW-0812">Transmembrane</keyword>
<dbReference type="SUPFAM" id="SSF54106">
    <property type="entry name" value="LysM domain"/>
    <property type="match status" value="1"/>
</dbReference>
<dbReference type="AlphaFoldDB" id="A0A559KHS0"/>
<reference evidence="5 6" key="1">
    <citation type="submission" date="2019-07" db="EMBL/GenBank/DDBJ databases">
        <authorList>
            <person name="Kim J."/>
        </authorList>
    </citation>
    <scope>NUCLEOTIDE SEQUENCE [LARGE SCALE GENOMIC DNA]</scope>
    <source>
        <strain evidence="5 6">JC52</strain>
    </source>
</reference>
<evidence type="ECO:0000259" key="3">
    <source>
        <dbReference type="PROSITE" id="PS51109"/>
    </source>
</evidence>
<dbReference type="InterPro" id="IPR016047">
    <property type="entry name" value="M23ase_b-sheet_dom"/>
</dbReference>
<dbReference type="InterPro" id="IPR050570">
    <property type="entry name" value="Cell_wall_metabolism_enzyme"/>
</dbReference>
<dbReference type="Pfam" id="PF01551">
    <property type="entry name" value="Peptidase_M23"/>
    <property type="match status" value="1"/>
</dbReference>
<dbReference type="PROSITE" id="PS51109">
    <property type="entry name" value="G5"/>
    <property type="match status" value="1"/>
</dbReference>
<evidence type="ECO:0000256" key="1">
    <source>
        <dbReference type="ARBA" id="ARBA00022729"/>
    </source>
</evidence>
<dbReference type="Pfam" id="PF07501">
    <property type="entry name" value="G5"/>
    <property type="match status" value="1"/>
</dbReference>
<dbReference type="OrthoDB" id="9805799at2"/>
<dbReference type="Proteomes" id="UP000317036">
    <property type="component" value="Unassembled WGS sequence"/>
</dbReference>
<feature type="domain" description="LysM" evidence="4">
    <location>
        <begin position="204"/>
        <end position="248"/>
    </location>
</feature>
<dbReference type="SUPFAM" id="SSF51261">
    <property type="entry name" value="Duplicated hybrid motif"/>
    <property type="match status" value="1"/>
</dbReference>
<keyword evidence="2" id="KW-1133">Transmembrane helix</keyword>
<gene>
    <name evidence="5" type="ORF">FPZ49_02900</name>
</gene>
<dbReference type="CDD" id="cd00118">
    <property type="entry name" value="LysM"/>
    <property type="match status" value="1"/>
</dbReference>
<comment type="caution">
    <text evidence="5">The sequence shown here is derived from an EMBL/GenBank/DDBJ whole genome shotgun (WGS) entry which is preliminary data.</text>
</comment>
<dbReference type="CDD" id="cd12797">
    <property type="entry name" value="M23_peptidase"/>
    <property type="match status" value="1"/>
</dbReference>
<evidence type="ECO:0000256" key="2">
    <source>
        <dbReference type="SAM" id="Phobius"/>
    </source>
</evidence>
<dbReference type="PANTHER" id="PTHR21666">
    <property type="entry name" value="PEPTIDASE-RELATED"/>
    <property type="match status" value="1"/>
</dbReference>
<keyword evidence="2" id="KW-0472">Membrane</keyword>
<dbReference type="Gene3D" id="3.10.350.10">
    <property type="entry name" value="LysM domain"/>
    <property type="match status" value="1"/>
</dbReference>
<dbReference type="RefSeq" id="WP_144842980.1">
    <property type="nucleotide sequence ID" value="NZ_VNJI01000002.1"/>
</dbReference>
<organism evidence="5 6">
    <name type="scientific">Paenibacillus cremeus</name>
    <dbReference type="NCBI Taxonomy" id="2163881"/>
    <lineage>
        <taxon>Bacteria</taxon>
        <taxon>Bacillati</taxon>
        <taxon>Bacillota</taxon>
        <taxon>Bacilli</taxon>
        <taxon>Bacillales</taxon>
        <taxon>Paenibacillaceae</taxon>
        <taxon>Paenibacillus</taxon>
    </lineage>
</organism>
<evidence type="ECO:0000313" key="6">
    <source>
        <dbReference type="Proteomes" id="UP000317036"/>
    </source>
</evidence>
<dbReference type="InterPro" id="IPR036779">
    <property type="entry name" value="LysM_dom_sf"/>
</dbReference>
<proteinExistence type="predicted"/>
<dbReference type="Pfam" id="PF01476">
    <property type="entry name" value="LysM"/>
    <property type="match status" value="1"/>
</dbReference>
<dbReference type="PROSITE" id="PS51782">
    <property type="entry name" value="LYSM"/>
    <property type="match status" value="1"/>
</dbReference>